<proteinExistence type="predicted"/>
<organism evidence="3 4">
    <name type="scientific">Diaporthe helianthi</name>
    <dbReference type="NCBI Taxonomy" id="158607"/>
    <lineage>
        <taxon>Eukaryota</taxon>
        <taxon>Fungi</taxon>
        <taxon>Dikarya</taxon>
        <taxon>Ascomycota</taxon>
        <taxon>Pezizomycotina</taxon>
        <taxon>Sordariomycetes</taxon>
        <taxon>Sordariomycetidae</taxon>
        <taxon>Diaporthales</taxon>
        <taxon>Diaporthaceae</taxon>
        <taxon>Diaporthe</taxon>
    </lineage>
</organism>
<keyword evidence="2" id="KW-1133">Transmembrane helix</keyword>
<evidence type="ECO:0000256" key="1">
    <source>
        <dbReference type="SAM" id="MobiDB-lite"/>
    </source>
</evidence>
<name>A0A2P5HS71_DIAHE</name>
<dbReference type="InParanoid" id="A0A2P5HS71"/>
<gene>
    <name evidence="3" type="ORF">DHEL01_v208556</name>
</gene>
<feature type="transmembrane region" description="Helical" evidence="2">
    <location>
        <begin position="41"/>
        <end position="59"/>
    </location>
</feature>
<evidence type="ECO:0000313" key="3">
    <source>
        <dbReference type="EMBL" id="POS73045.1"/>
    </source>
</evidence>
<comment type="caution">
    <text evidence="3">The sequence shown here is derived from an EMBL/GenBank/DDBJ whole genome shotgun (WGS) entry which is preliminary data.</text>
</comment>
<dbReference type="AlphaFoldDB" id="A0A2P5HS71"/>
<keyword evidence="4" id="KW-1185">Reference proteome</keyword>
<protein>
    <submittedName>
        <fullName evidence="3">Uncharacterized protein</fullName>
    </submittedName>
</protein>
<dbReference type="EMBL" id="MAVT02000872">
    <property type="protein sequence ID" value="POS73045.1"/>
    <property type="molecule type" value="Genomic_DNA"/>
</dbReference>
<keyword evidence="2" id="KW-0812">Transmembrane</keyword>
<dbReference type="Proteomes" id="UP000094444">
    <property type="component" value="Unassembled WGS sequence"/>
</dbReference>
<dbReference type="OrthoDB" id="5381672at2759"/>
<reference evidence="3" key="1">
    <citation type="submission" date="2017-09" db="EMBL/GenBank/DDBJ databases">
        <title>Polyketide synthases of a Diaporthe helianthi virulent isolate.</title>
        <authorList>
            <person name="Baroncelli R."/>
        </authorList>
    </citation>
    <scope>NUCLEOTIDE SEQUENCE [LARGE SCALE GENOMIC DNA]</scope>
    <source>
        <strain evidence="3">7/96</strain>
    </source>
</reference>
<accession>A0A2P5HS71</accession>
<feature type="region of interest" description="Disordered" evidence="1">
    <location>
        <begin position="722"/>
        <end position="754"/>
    </location>
</feature>
<feature type="transmembrane region" description="Helical" evidence="2">
    <location>
        <begin position="614"/>
        <end position="646"/>
    </location>
</feature>
<evidence type="ECO:0000256" key="2">
    <source>
        <dbReference type="SAM" id="Phobius"/>
    </source>
</evidence>
<keyword evidence="2" id="KW-0472">Membrane</keyword>
<evidence type="ECO:0000313" key="4">
    <source>
        <dbReference type="Proteomes" id="UP000094444"/>
    </source>
</evidence>
<sequence>MTAIRPRPTPDQERRAQLRAQSRARAQSAENSHVLLWQPRFPLVLAIFYIALLVVPWALTCKIAREPGFIIKSKYGGNKHYAQHGWVIAIKVLNSLANVLSLPILSALLARAAVVFSQRRRPGQALSVCQLFALADRGWYNLSKFLSPGPSSALLRLGLLLLFISGLLPLIRSGLVTYDNVPISLHWPATFWAMSEPLGITPSPTALRAQYGSQNSVTSATRRSLRLTTGGIDTNLWPVCNDPKPGSTCGFSYGPYDIEQSRLSNFWEYPASSYGNEARYETNGSALMHASTLRAGSSIGTFTENDLGAYTLGLKTGTRCEMVPVREVEEQCIRSTDNRDLPQAARGWNNSLEIEQQIRLNICYPPLERCPWESAEASPWRPIKFVEHLYVGLNDPDLNWGCSDSNEDCGYFGTSSGLHFHCQADSMMSFFEIGKASTNGMPGRLLEEMPADFDILRPGKASDGPATDSRYTPFFGPLKTATMAMFGNDSWFDTLKAAMADVEVSNMTDSAAIQILCAMRPLGDADGFNDNVACEYYGYPPTSAYPSSTPTGLFSSFVRDMFKQFRTKRLARATLNTATFYANNALLSALVDVDSSDHGAKEYKYGTEESDEQLYVPVLSLATIVTVSIFVGLQVVGIIILLVYVYSGRVWTKTLDALAVARIGAQLSALDAFLVPRETGTLGPARLPERAAEQLQQVDGIIGSTSLTGDMTWYHDIEMATIPPPYAPRGEEPSTKKERRWKKADKPQPPPPPE</sequence>